<keyword evidence="2" id="KW-1185">Reference proteome</keyword>
<sequence length="94" mass="11331">MDNNDELRKALEKLGNINPTEEEMENMKRIAEDYSGRSEEDIFFEIIKLNEKMEENMNPEEYEELLRKLEDVRPLLDEEQLEKLDKILEVLKDK</sequence>
<proteinExistence type="predicted"/>
<dbReference type="Proteomes" id="UP001142078">
    <property type="component" value="Unassembled WGS sequence"/>
</dbReference>
<protein>
    <submittedName>
        <fullName evidence="1">Uncharacterized protein</fullName>
    </submittedName>
</protein>
<gene>
    <name evidence="1" type="ORF">NSA23_03040</name>
</gene>
<dbReference type="OrthoDB" id="1708097at2"/>
<name>A0A9X2MDM7_9FIRM</name>
<accession>A0A9X2MDM7</accession>
<dbReference type="EMBL" id="JANJZL010000002">
    <property type="protein sequence ID" value="MCR2043087.1"/>
    <property type="molecule type" value="Genomic_DNA"/>
</dbReference>
<dbReference type="AlphaFoldDB" id="A0A9X2MDM7"/>
<reference evidence="1" key="1">
    <citation type="submission" date="2022-07" db="EMBL/GenBank/DDBJ databases">
        <title>Enhanced cultured diversity of the mouse gut microbiota enables custom-made synthetic communities.</title>
        <authorList>
            <person name="Afrizal A."/>
        </authorList>
    </citation>
    <scope>NUCLEOTIDE SEQUENCE</scope>
    <source>
        <strain evidence="1">DSM 29482</strain>
    </source>
</reference>
<evidence type="ECO:0000313" key="1">
    <source>
        <dbReference type="EMBL" id="MCR2043087.1"/>
    </source>
</evidence>
<comment type="caution">
    <text evidence="1">The sequence shown here is derived from an EMBL/GenBank/DDBJ whole genome shotgun (WGS) entry which is preliminary data.</text>
</comment>
<evidence type="ECO:0000313" key="2">
    <source>
        <dbReference type="Proteomes" id="UP001142078"/>
    </source>
</evidence>
<organism evidence="1 2">
    <name type="scientific">Anaerosalibacter massiliensis</name>
    <dbReference type="NCBI Taxonomy" id="1347392"/>
    <lineage>
        <taxon>Bacteria</taxon>
        <taxon>Bacillati</taxon>
        <taxon>Bacillota</taxon>
        <taxon>Tissierellia</taxon>
        <taxon>Tissierellales</taxon>
        <taxon>Sporanaerobacteraceae</taxon>
        <taxon>Anaerosalibacter</taxon>
    </lineage>
</organism>
<dbReference type="RefSeq" id="WP_042680180.1">
    <property type="nucleotide sequence ID" value="NZ_CABKTM010000018.1"/>
</dbReference>